<feature type="transmembrane region" description="Helical" evidence="5">
    <location>
        <begin position="282"/>
        <end position="301"/>
    </location>
</feature>
<dbReference type="InterPro" id="IPR011545">
    <property type="entry name" value="DEAD/DEAH_box_helicase_dom"/>
</dbReference>
<evidence type="ECO:0000256" key="4">
    <source>
        <dbReference type="RuleBase" id="RU365068"/>
    </source>
</evidence>
<dbReference type="InterPro" id="IPR014001">
    <property type="entry name" value="Helicase_ATP-bd"/>
</dbReference>
<dbReference type="SMART" id="SM00487">
    <property type="entry name" value="DEXDc"/>
    <property type="match status" value="1"/>
</dbReference>
<evidence type="ECO:0000313" key="7">
    <source>
        <dbReference type="Proteomes" id="UP000095283"/>
    </source>
</evidence>
<name>A0A1I7WY93_HETBA</name>
<keyword evidence="4" id="KW-0347">Helicase</keyword>
<comment type="similarity">
    <text evidence="4">Belongs to the DEAD box helicase family.</text>
</comment>
<evidence type="ECO:0000256" key="5">
    <source>
        <dbReference type="SAM" id="Phobius"/>
    </source>
</evidence>
<dbReference type="Proteomes" id="UP000095283">
    <property type="component" value="Unplaced"/>
</dbReference>
<keyword evidence="5" id="KW-0812">Transmembrane</keyword>
<feature type="domain" description="Helicase ATP-binding" evidence="6">
    <location>
        <begin position="98"/>
        <end position="294"/>
    </location>
</feature>
<dbReference type="EC" id="3.6.4.13" evidence="4"/>
<proteinExistence type="inferred from homology"/>
<feature type="transmembrane region" description="Helical" evidence="5">
    <location>
        <begin position="93"/>
        <end position="114"/>
    </location>
</feature>
<dbReference type="PROSITE" id="PS51192">
    <property type="entry name" value="HELICASE_ATP_BIND_1"/>
    <property type="match status" value="1"/>
</dbReference>
<comment type="catalytic activity">
    <reaction evidence="4">
        <text>ATP + H2O = ADP + phosphate + H(+)</text>
        <dbReference type="Rhea" id="RHEA:13065"/>
        <dbReference type="ChEBI" id="CHEBI:15377"/>
        <dbReference type="ChEBI" id="CHEBI:15378"/>
        <dbReference type="ChEBI" id="CHEBI:30616"/>
        <dbReference type="ChEBI" id="CHEBI:43474"/>
        <dbReference type="ChEBI" id="CHEBI:456216"/>
        <dbReference type="EC" id="3.6.4.13"/>
    </reaction>
</comment>
<dbReference type="SUPFAM" id="SSF52540">
    <property type="entry name" value="P-loop containing nucleoside triphosphate hydrolases"/>
    <property type="match status" value="1"/>
</dbReference>
<evidence type="ECO:0000256" key="3">
    <source>
        <dbReference type="ARBA" id="ARBA00022840"/>
    </source>
</evidence>
<keyword evidence="2 4" id="KW-0378">Hydrolase</keyword>
<dbReference type="Gene3D" id="3.40.50.300">
    <property type="entry name" value="P-loop containing nucleotide triphosphate hydrolases"/>
    <property type="match status" value="1"/>
</dbReference>
<comment type="function">
    <text evidence="4">RNA helicase.</text>
</comment>
<reference evidence="8" key="1">
    <citation type="submission" date="2016-11" db="UniProtKB">
        <authorList>
            <consortium name="WormBaseParasite"/>
        </authorList>
    </citation>
    <scope>IDENTIFICATION</scope>
</reference>
<dbReference type="AlphaFoldDB" id="A0A1I7WY93"/>
<dbReference type="InterPro" id="IPR027417">
    <property type="entry name" value="P-loop_NTPase"/>
</dbReference>
<evidence type="ECO:0000256" key="2">
    <source>
        <dbReference type="ARBA" id="ARBA00022801"/>
    </source>
</evidence>
<dbReference type="Pfam" id="PF00270">
    <property type="entry name" value="DEAD"/>
    <property type="match status" value="1"/>
</dbReference>
<protein>
    <recommendedName>
        <fullName evidence="4">ATP-dependent RNA helicase</fullName>
        <ecNumber evidence="4">3.6.4.13</ecNumber>
    </recommendedName>
</protein>
<sequence length="462" mass="53786">MVVKKIIKETTERAQTCQAPNTRKRGKSNGETSLQRAEFLKNNGDEFVDSFSGWNENDGSEEDLSSNGEHQKEFKVLGQKEFKSFSKITFSNLYAIIIIIFLNFRCIILIHYLGSGKTLCYVLPILAAIGERSTGRLIALIVVPVQTLVHQIEKEFLRYNSCYARVSSLSGATDFEKELHNLNKDGSCRSDVIIATPGRLMEHLTDPRNKIQLNTLRFLVVDEADRMGHMVRTEWLELVERRAGVCIDVLYDLILYFLFKNSFKLELIVFFFKLTIKNKRSVIVNFTLFILYSYSFVKNFFQLTLDMSDSLTLPSTIQHTVLSIEQNYHPLLIYSYIEKYSWQKVLVFTNEKESSLRLSRLLSRLADEKYKVYISYIIIIIIIHISPTGKLPLLRLLYFFYPFYNFCFCFPLIILKGVQLSAHLTDVQMAEMRAHMSVIELLLRNIEVYSEFNYLLYFLYLV</sequence>
<dbReference type="GO" id="GO:0005524">
    <property type="term" value="F:ATP binding"/>
    <property type="evidence" value="ECO:0007669"/>
    <property type="project" value="UniProtKB-UniRule"/>
</dbReference>
<dbReference type="GO" id="GO:0016787">
    <property type="term" value="F:hydrolase activity"/>
    <property type="evidence" value="ECO:0007669"/>
    <property type="project" value="UniProtKB-KW"/>
</dbReference>
<keyword evidence="4" id="KW-0694">RNA-binding</keyword>
<dbReference type="GO" id="GO:0003724">
    <property type="term" value="F:RNA helicase activity"/>
    <property type="evidence" value="ECO:0007669"/>
    <property type="project" value="UniProtKB-EC"/>
</dbReference>
<comment type="domain">
    <text evidence="4">The Q motif is unique to and characteristic of the DEAD box family of RNA helicases and controls ATP binding and hydrolysis.</text>
</comment>
<evidence type="ECO:0000259" key="6">
    <source>
        <dbReference type="PROSITE" id="PS51192"/>
    </source>
</evidence>
<feature type="transmembrane region" description="Helical" evidence="5">
    <location>
        <begin position="393"/>
        <end position="415"/>
    </location>
</feature>
<keyword evidence="5" id="KW-0472">Membrane</keyword>
<evidence type="ECO:0000313" key="8">
    <source>
        <dbReference type="WBParaSite" id="Hba_10138"/>
    </source>
</evidence>
<evidence type="ECO:0000256" key="1">
    <source>
        <dbReference type="ARBA" id="ARBA00022741"/>
    </source>
</evidence>
<accession>A0A1I7WY93</accession>
<feature type="transmembrane region" description="Helical" evidence="5">
    <location>
        <begin position="370"/>
        <end position="387"/>
    </location>
</feature>
<keyword evidence="3 4" id="KW-0067">ATP-binding</keyword>
<keyword evidence="5" id="KW-1133">Transmembrane helix</keyword>
<keyword evidence="7" id="KW-1185">Reference proteome</keyword>
<dbReference type="GO" id="GO:0003723">
    <property type="term" value="F:RNA binding"/>
    <property type="evidence" value="ECO:0007669"/>
    <property type="project" value="UniProtKB-UniRule"/>
</dbReference>
<dbReference type="WBParaSite" id="Hba_10138">
    <property type="protein sequence ID" value="Hba_10138"/>
    <property type="gene ID" value="Hba_10138"/>
</dbReference>
<dbReference type="PANTHER" id="PTHR24031">
    <property type="entry name" value="RNA HELICASE"/>
    <property type="match status" value="1"/>
</dbReference>
<keyword evidence="1 4" id="KW-0547">Nucleotide-binding</keyword>
<organism evidence="7 8">
    <name type="scientific">Heterorhabditis bacteriophora</name>
    <name type="common">Entomopathogenic nematode worm</name>
    <dbReference type="NCBI Taxonomy" id="37862"/>
    <lineage>
        <taxon>Eukaryota</taxon>
        <taxon>Metazoa</taxon>
        <taxon>Ecdysozoa</taxon>
        <taxon>Nematoda</taxon>
        <taxon>Chromadorea</taxon>
        <taxon>Rhabditida</taxon>
        <taxon>Rhabditina</taxon>
        <taxon>Rhabditomorpha</taxon>
        <taxon>Strongyloidea</taxon>
        <taxon>Heterorhabditidae</taxon>
        <taxon>Heterorhabditis</taxon>
    </lineage>
</organism>